<keyword evidence="6 7" id="KW-0051">Antiviral defense</keyword>
<dbReference type="AlphaFoldDB" id="A0A1F6A9B2"/>
<name>A0A1F6A9B2_9BACT</name>
<keyword evidence="4 7" id="KW-0378">Hydrolase</keyword>
<keyword evidence="1 7" id="KW-0540">Nuclease</keyword>
<dbReference type="GO" id="GO:0006351">
    <property type="term" value="P:DNA-templated transcription"/>
    <property type="evidence" value="ECO:0007669"/>
    <property type="project" value="TreeGrafter"/>
</dbReference>
<comment type="similarity">
    <text evidence="7">Belongs to the CRISPR-associated endoribonuclease Cas2 protein family.</text>
</comment>
<protein>
    <recommendedName>
        <fullName evidence="7">CRISPR-associated endoribonuclease Cas2</fullName>
        <ecNumber evidence="7">3.1.-.-</ecNumber>
    </recommendedName>
</protein>
<comment type="subunit">
    <text evidence="7">Homodimer, forms a heterotetramer with a Cas1 homodimer.</text>
</comment>
<evidence type="ECO:0000313" key="10">
    <source>
        <dbReference type="EMBL" id="OGG21315.1"/>
    </source>
</evidence>
<dbReference type="GO" id="GO:0004521">
    <property type="term" value="F:RNA endonuclease activity"/>
    <property type="evidence" value="ECO:0007669"/>
    <property type="project" value="InterPro"/>
</dbReference>
<evidence type="ECO:0000256" key="5">
    <source>
        <dbReference type="ARBA" id="ARBA00022842"/>
    </source>
</evidence>
<dbReference type="InterPro" id="IPR013225">
    <property type="entry name" value="PaaX_C"/>
</dbReference>
<dbReference type="PANTHER" id="PTHR30319">
    <property type="entry name" value="PHENYLACETIC ACID REGULATOR-RELATED TRANSCRIPTIONAL REPRESSOR"/>
    <property type="match status" value="1"/>
</dbReference>
<dbReference type="InterPro" id="IPR048846">
    <property type="entry name" value="PaaX-like_central"/>
</dbReference>
<evidence type="ECO:0000259" key="8">
    <source>
        <dbReference type="Pfam" id="PF08223"/>
    </source>
</evidence>
<gene>
    <name evidence="7" type="primary">cas2</name>
    <name evidence="10" type="ORF">A3D03_00565</name>
</gene>
<evidence type="ECO:0000259" key="9">
    <source>
        <dbReference type="Pfam" id="PF20803"/>
    </source>
</evidence>
<feature type="binding site" evidence="7">
    <location>
        <position position="117"/>
    </location>
    <ligand>
        <name>Mg(2+)</name>
        <dbReference type="ChEBI" id="CHEBI:18420"/>
        <note>catalytic</note>
    </ligand>
</feature>
<dbReference type="STRING" id="1798384.A3D03_00565"/>
<dbReference type="EMBL" id="MFJN01000024">
    <property type="protein sequence ID" value="OGG21315.1"/>
    <property type="molecule type" value="Genomic_DNA"/>
</dbReference>
<dbReference type="GO" id="GO:0046872">
    <property type="term" value="F:metal ion binding"/>
    <property type="evidence" value="ECO:0007669"/>
    <property type="project" value="UniProtKB-UniRule"/>
</dbReference>
<feature type="domain" description="Transcriptional repressor PaaX-like central Cas2-like" evidence="9">
    <location>
        <begin position="107"/>
        <end position="170"/>
    </location>
</feature>
<evidence type="ECO:0000313" key="11">
    <source>
        <dbReference type="Proteomes" id="UP000177092"/>
    </source>
</evidence>
<evidence type="ECO:0000256" key="6">
    <source>
        <dbReference type="ARBA" id="ARBA00023118"/>
    </source>
</evidence>
<evidence type="ECO:0000256" key="4">
    <source>
        <dbReference type="ARBA" id="ARBA00022801"/>
    </source>
</evidence>
<dbReference type="GO" id="GO:0051607">
    <property type="term" value="P:defense response to virus"/>
    <property type="evidence" value="ECO:0007669"/>
    <property type="project" value="UniProtKB-UniRule"/>
</dbReference>
<comment type="cofactor">
    <cofactor evidence="7">
        <name>Mg(2+)</name>
        <dbReference type="ChEBI" id="CHEBI:18420"/>
    </cofactor>
</comment>
<evidence type="ECO:0000256" key="3">
    <source>
        <dbReference type="ARBA" id="ARBA00022759"/>
    </source>
</evidence>
<dbReference type="GO" id="GO:0043571">
    <property type="term" value="P:maintenance of CRISPR repeat elements"/>
    <property type="evidence" value="ECO:0007669"/>
    <property type="project" value="UniProtKB-UniRule"/>
</dbReference>
<sequence length="254" mass="29383">MGKKSLVKDITYGVCGSLVDLLIWQIALVGASVGKAGPRGVHQAFIEADGFLETVNHRTLASVWHQLSRQQLITNKKRNNLYNLEITKLGRERLSNTLPSYEKKRFWDGKIYLVTYDIPEKFRKKRDKLRYFLKKIGAVLLQESIWLTPYNPRELINEFIQEQNISGTIIVSHIGPDGGIGETNIQDLLVRLFSLDKLNERYQNFIIDTKKGIMDRSLIFHYLSILKDDPQLPFKLLPKGWLGDKAYLFYEKLN</sequence>
<dbReference type="Pfam" id="PF20803">
    <property type="entry name" value="PaaX_M"/>
    <property type="match status" value="1"/>
</dbReference>
<dbReference type="NCBIfam" id="TIGR01573">
    <property type="entry name" value="cas2"/>
    <property type="match status" value="1"/>
</dbReference>
<keyword evidence="3 7" id="KW-0255">Endonuclease</keyword>
<reference evidence="10 11" key="1">
    <citation type="journal article" date="2016" name="Nat. Commun.">
        <title>Thousands of microbial genomes shed light on interconnected biogeochemical processes in an aquifer system.</title>
        <authorList>
            <person name="Anantharaman K."/>
            <person name="Brown C.T."/>
            <person name="Hug L.A."/>
            <person name="Sharon I."/>
            <person name="Castelle C.J."/>
            <person name="Probst A.J."/>
            <person name="Thomas B.C."/>
            <person name="Singh A."/>
            <person name="Wilkins M.J."/>
            <person name="Karaoz U."/>
            <person name="Brodie E.L."/>
            <person name="Williams K.H."/>
            <person name="Hubbard S.S."/>
            <person name="Banfield J.F."/>
        </authorList>
    </citation>
    <scope>NUCLEOTIDE SEQUENCE [LARGE SCALE GENOMIC DNA]</scope>
</reference>
<dbReference type="InterPro" id="IPR021127">
    <property type="entry name" value="CRISPR_associated_Cas2"/>
</dbReference>
<dbReference type="Proteomes" id="UP000177092">
    <property type="component" value="Unassembled WGS sequence"/>
</dbReference>
<dbReference type="PANTHER" id="PTHR30319:SF1">
    <property type="entry name" value="TRANSCRIPTIONAL REPRESSOR PAAX"/>
    <property type="match status" value="1"/>
</dbReference>
<dbReference type="Gene3D" id="3.30.70.2650">
    <property type="match status" value="1"/>
</dbReference>
<comment type="function">
    <text evidence="7">CRISPR (clustered regularly interspaced short palindromic repeat), is an adaptive immune system that provides protection against mobile genetic elements (viruses, transposable elements and conjugative plasmids). CRISPR clusters contain sequences complementary to antecedent mobile elements and target invading nucleic acids. CRISPR clusters are transcribed and processed into CRISPR RNA (crRNA). Functions as a ssRNA-specific endoribonuclease. Involved in the integration of spacer DNA into the CRISPR cassette.</text>
</comment>
<keyword evidence="2 7" id="KW-0479">Metal-binding</keyword>
<dbReference type="GO" id="GO:0016787">
    <property type="term" value="F:hydrolase activity"/>
    <property type="evidence" value="ECO:0007669"/>
    <property type="project" value="UniProtKB-KW"/>
</dbReference>
<evidence type="ECO:0000256" key="7">
    <source>
        <dbReference type="HAMAP-Rule" id="MF_01471"/>
    </source>
</evidence>
<dbReference type="HAMAP" id="MF_01471">
    <property type="entry name" value="Cas2"/>
    <property type="match status" value="1"/>
</dbReference>
<evidence type="ECO:0000256" key="1">
    <source>
        <dbReference type="ARBA" id="ARBA00022722"/>
    </source>
</evidence>
<accession>A0A1F6A9B2</accession>
<proteinExistence type="inferred from homology"/>
<dbReference type="EC" id="3.1.-.-" evidence="7"/>
<organism evidence="10 11">
    <name type="scientific">Candidatus Gottesmanbacteria bacterium RIFCSPHIGHO2_02_FULL_40_13</name>
    <dbReference type="NCBI Taxonomy" id="1798384"/>
    <lineage>
        <taxon>Bacteria</taxon>
        <taxon>Candidatus Gottesmaniibacteriota</taxon>
    </lineage>
</organism>
<evidence type="ECO:0000256" key="2">
    <source>
        <dbReference type="ARBA" id="ARBA00022723"/>
    </source>
</evidence>
<keyword evidence="5 7" id="KW-0460">Magnesium</keyword>
<dbReference type="SUPFAM" id="SSF143430">
    <property type="entry name" value="TTP0101/SSO1404-like"/>
    <property type="match status" value="1"/>
</dbReference>
<feature type="domain" description="Transcriptional repressor PaaX-like C-terminal" evidence="8">
    <location>
        <begin position="217"/>
        <end position="253"/>
    </location>
</feature>
<comment type="caution">
    <text evidence="10">The sequence shown here is derived from an EMBL/GenBank/DDBJ whole genome shotgun (WGS) entry which is preliminary data.</text>
</comment>
<dbReference type="Pfam" id="PF08223">
    <property type="entry name" value="PaaX_C"/>
    <property type="match status" value="1"/>
</dbReference>